<dbReference type="InterPro" id="IPR001017">
    <property type="entry name" value="DH_E1"/>
</dbReference>
<dbReference type="SUPFAM" id="SSF52518">
    <property type="entry name" value="Thiamin diphosphate-binding fold (THDP-binding)"/>
    <property type="match status" value="1"/>
</dbReference>
<keyword evidence="8" id="KW-0670">Pyruvate</keyword>
<accession>A0A4C2AEG6</accession>
<dbReference type="FunFam" id="3.40.50.970:FF:000013">
    <property type="entry name" value="Pyruvate dehydrogenase E1 component subunit alpha"/>
    <property type="match status" value="1"/>
</dbReference>
<proteinExistence type="predicted"/>
<dbReference type="EMBL" id="BGZK01002958">
    <property type="protein sequence ID" value="GBP97564.1"/>
    <property type="molecule type" value="Genomic_DNA"/>
</dbReference>
<dbReference type="Gene3D" id="3.40.50.970">
    <property type="match status" value="1"/>
</dbReference>
<organism evidence="8 9">
    <name type="scientific">Eumeta variegata</name>
    <name type="common">Bagworm moth</name>
    <name type="synonym">Eumeta japonica</name>
    <dbReference type="NCBI Taxonomy" id="151549"/>
    <lineage>
        <taxon>Eukaryota</taxon>
        <taxon>Metazoa</taxon>
        <taxon>Ecdysozoa</taxon>
        <taxon>Arthropoda</taxon>
        <taxon>Hexapoda</taxon>
        <taxon>Insecta</taxon>
        <taxon>Pterygota</taxon>
        <taxon>Neoptera</taxon>
        <taxon>Endopterygota</taxon>
        <taxon>Lepidoptera</taxon>
        <taxon>Glossata</taxon>
        <taxon>Ditrysia</taxon>
        <taxon>Tineoidea</taxon>
        <taxon>Psychidae</taxon>
        <taxon>Oiketicinae</taxon>
        <taxon>Eumeta</taxon>
    </lineage>
</organism>
<dbReference type="GO" id="GO:0004739">
    <property type="term" value="F:pyruvate dehydrogenase (acetyl-transferring) activity"/>
    <property type="evidence" value="ECO:0007669"/>
    <property type="project" value="UniProtKB-EC"/>
</dbReference>
<dbReference type="AlphaFoldDB" id="A0A4C2AEG6"/>
<name>A0A4C2AEG6_EUMVA</name>
<dbReference type="Proteomes" id="UP000299102">
    <property type="component" value="Unassembled WGS sequence"/>
</dbReference>
<keyword evidence="5" id="KW-0786">Thiamine pyrophosphate</keyword>
<feature type="compositionally biased region" description="Polar residues" evidence="6">
    <location>
        <begin position="238"/>
        <end position="247"/>
    </location>
</feature>
<evidence type="ECO:0000256" key="4">
    <source>
        <dbReference type="ARBA" id="ARBA00023002"/>
    </source>
</evidence>
<evidence type="ECO:0000313" key="8">
    <source>
        <dbReference type="EMBL" id="GBP97564.1"/>
    </source>
</evidence>
<dbReference type="InterPro" id="IPR050642">
    <property type="entry name" value="PDH_E1_Alpha_Subunit"/>
</dbReference>
<dbReference type="OrthoDB" id="10256198at2759"/>
<sequence>MEQARALKASMWPDDHEISLRIDKSIMDLIIVDMLPYSIVDRQEAVAVGMRAAFRDVDSVITAYRCHGWTHLMGVSIIGVLSELTGRKIGCSRGKGGSMHMYAKNFYGGNGIVGAQVPLGAGLAFAHKYTADGGVNFAMYGDGAANQGQLFEAYNMAKLWNLPCVFVCENNGYGMGTSSDRSSASADYYTRGDYVPGIWVDGMDVVTTREATKFAIEYCNSGKGPLVMEMETYRYSGHSMSDPGTSYRTRDEVQEVRQTRDPITSFKEKLLNSELATPDDLKEIDTAVRKEVDEATKLAKAEQEIGLEELSADIYLNNVETSIRGILPNTPLQHISPPISTIDVEIYMELAQKLESPDLRQTRNVPMDRTQRRCAFHPSLPTYNAGQGVFELKLSASEWSSAEDSSTSDTRMGDDTICIRL</sequence>
<evidence type="ECO:0000256" key="1">
    <source>
        <dbReference type="ARBA" id="ARBA00001964"/>
    </source>
</evidence>
<keyword evidence="9" id="KW-1185">Reference proteome</keyword>
<dbReference type="CDD" id="cd02000">
    <property type="entry name" value="TPP_E1_PDC_ADC_BCADC"/>
    <property type="match status" value="1"/>
</dbReference>
<evidence type="ECO:0000256" key="3">
    <source>
        <dbReference type="ARBA" id="ARBA00022946"/>
    </source>
</evidence>
<dbReference type="GO" id="GO:0006086">
    <property type="term" value="P:pyruvate decarboxylation to acetyl-CoA"/>
    <property type="evidence" value="ECO:0007669"/>
    <property type="project" value="TreeGrafter"/>
</dbReference>
<reference evidence="8 9" key="1">
    <citation type="journal article" date="2019" name="Commun. Biol.">
        <title>The bagworm genome reveals a unique fibroin gene that provides high tensile strength.</title>
        <authorList>
            <person name="Kono N."/>
            <person name="Nakamura H."/>
            <person name="Ohtoshi R."/>
            <person name="Tomita M."/>
            <person name="Numata K."/>
            <person name="Arakawa K."/>
        </authorList>
    </citation>
    <scope>NUCLEOTIDE SEQUENCE [LARGE SCALE GENOMIC DNA]</scope>
</reference>
<dbReference type="InterPro" id="IPR029061">
    <property type="entry name" value="THDP-binding"/>
</dbReference>
<comment type="cofactor">
    <cofactor evidence="1">
        <name>thiamine diphosphate</name>
        <dbReference type="ChEBI" id="CHEBI:58937"/>
    </cofactor>
</comment>
<dbReference type="PANTHER" id="PTHR11516:SF60">
    <property type="entry name" value="PYRUVATE DEHYDROGENASE E1 COMPONENT SUBUNIT ALPHA"/>
    <property type="match status" value="1"/>
</dbReference>
<dbReference type="EC" id="1.2.4.1" evidence="2"/>
<evidence type="ECO:0000256" key="2">
    <source>
        <dbReference type="ARBA" id="ARBA00012281"/>
    </source>
</evidence>
<evidence type="ECO:0000256" key="6">
    <source>
        <dbReference type="SAM" id="MobiDB-lite"/>
    </source>
</evidence>
<feature type="domain" description="Dehydrogenase E1 component" evidence="7">
    <location>
        <begin position="40"/>
        <end position="304"/>
    </location>
</feature>
<feature type="compositionally biased region" description="Basic and acidic residues" evidence="6">
    <location>
        <begin position="248"/>
        <end position="258"/>
    </location>
</feature>
<dbReference type="Pfam" id="PF00676">
    <property type="entry name" value="E1_dh"/>
    <property type="match status" value="1"/>
</dbReference>
<dbReference type="STRING" id="151549.A0A4C2AEG6"/>
<protein>
    <recommendedName>
        <fullName evidence="2">pyruvate dehydrogenase (acetyl-transferring)</fullName>
        <ecNumber evidence="2">1.2.4.1</ecNumber>
    </recommendedName>
</protein>
<gene>
    <name evidence="8" type="ORF">EVAR_103634_1</name>
</gene>
<evidence type="ECO:0000313" key="9">
    <source>
        <dbReference type="Proteomes" id="UP000299102"/>
    </source>
</evidence>
<keyword evidence="3" id="KW-0809">Transit peptide</keyword>
<evidence type="ECO:0000259" key="7">
    <source>
        <dbReference type="Pfam" id="PF00676"/>
    </source>
</evidence>
<evidence type="ECO:0000256" key="5">
    <source>
        <dbReference type="ARBA" id="ARBA00023052"/>
    </source>
</evidence>
<comment type="caution">
    <text evidence="8">The sequence shown here is derived from an EMBL/GenBank/DDBJ whole genome shotgun (WGS) entry which is preliminary data.</text>
</comment>
<feature type="region of interest" description="Disordered" evidence="6">
    <location>
        <begin position="238"/>
        <end position="258"/>
    </location>
</feature>
<dbReference type="PANTHER" id="PTHR11516">
    <property type="entry name" value="PYRUVATE DEHYDROGENASE E1 COMPONENT, ALPHA SUBUNIT BACTERIAL AND ORGANELLAR"/>
    <property type="match status" value="1"/>
</dbReference>
<keyword evidence="4" id="KW-0560">Oxidoreductase</keyword>